<proteinExistence type="predicted"/>
<organism evidence="1 2">
    <name type="scientific">Bodo saltans</name>
    <name type="common">Flagellated protozoan</name>
    <dbReference type="NCBI Taxonomy" id="75058"/>
    <lineage>
        <taxon>Eukaryota</taxon>
        <taxon>Discoba</taxon>
        <taxon>Euglenozoa</taxon>
        <taxon>Kinetoplastea</taxon>
        <taxon>Metakinetoplastina</taxon>
        <taxon>Eubodonida</taxon>
        <taxon>Bodonidae</taxon>
        <taxon>Bodo</taxon>
    </lineage>
</organism>
<protein>
    <submittedName>
        <fullName evidence="1">Uncharacterized protein</fullName>
    </submittedName>
</protein>
<accession>A0A0S4JEQ0</accession>
<gene>
    <name evidence="1" type="ORF">BSAL_07020</name>
</gene>
<sequence length="238" mass="25840">MLAGLGAAKAMQDSATAHSNVWTTRFLQHDEMVESGDILFACCCTPCASAKAKSTVDKSDCLFNFCCWTPGGVYHFIRLAYGIDGVCGDDLAYSCICPCLQTRQALTEGKRRGTALSIPPQAGSNSIPWGVSLFDCSVCELCETTICFPCVTHTIHQHLQPKADSCCFDFCCIAPTSMYGQVRHHYGIISDVSCAEDILLPVACFPCALNRARKELQRHSSMVHAAQAIVPGMGYSRF</sequence>
<keyword evidence="2" id="KW-1185">Reference proteome</keyword>
<evidence type="ECO:0000313" key="1">
    <source>
        <dbReference type="EMBL" id="CUG86849.1"/>
    </source>
</evidence>
<reference evidence="2" key="1">
    <citation type="submission" date="2015-09" db="EMBL/GenBank/DDBJ databases">
        <authorList>
            <consortium name="Pathogen Informatics"/>
        </authorList>
    </citation>
    <scope>NUCLEOTIDE SEQUENCE [LARGE SCALE GENOMIC DNA]</scope>
    <source>
        <strain evidence="2">Lake Konstanz</strain>
    </source>
</reference>
<name>A0A0S4JEQ0_BODSA</name>
<dbReference type="AlphaFoldDB" id="A0A0S4JEQ0"/>
<dbReference type="EMBL" id="CYKH01001400">
    <property type="protein sequence ID" value="CUG86849.1"/>
    <property type="molecule type" value="Genomic_DNA"/>
</dbReference>
<evidence type="ECO:0000313" key="2">
    <source>
        <dbReference type="Proteomes" id="UP000051952"/>
    </source>
</evidence>
<dbReference type="VEuPathDB" id="TriTrypDB:BSAL_07020"/>
<dbReference type="Proteomes" id="UP000051952">
    <property type="component" value="Unassembled WGS sequence"/>
</dbReference>